<protein>
    <submittedName>
        <fullName evidence="7">LRAT domain-containing protein</fullName>
    </submittedName>
</protein>
<dbReference type="InterPro" id="IPR007053">
    <property type="entry name" value="LRAT_dom"/>
</dbReference>
<dbReference type="GO" id="GO:0016410">
    <property type="term" value="F:N-acyltransferase activity"/>
    <property type="evidence" value="ECO:0007669"/>
    <property type="project" value="TreeGrafter"/>
</dbReference>
<evidence type="ECO:0000259" key="5">
    <source>
        <dbReference type="PROSITE" id="PS51934"/>
    </source>
</evidence>
<keyword evidence="4" id="KW-0443">Lipid metabolism</keyword>
<dbReference type="STRING" id="174720.A0A0N5BI14"/>
<dbReference type="PROSITE" id="PS51934">
    <property type="entry name" value="LRAT"/>
    <property type="match status" value="1"/>
</dbReference>
<proteinExistence type="inferred from homology"/>
<evidence type="ECO:0000256" key="1">
    <source>
        <dbReference type="ARBA" id="ARBA00007824"/>
    </source>
</evidence>
<accession>A0A0N5BI14</accession>
<organism evidence="6 7">
    <name type="scientific">Strongyloides papillosus</name>
    <name type="common">Intestinal threadworm</name>
    <dbReference type="NCBI Taxonomy" id="174720"/>
    <lineage>
        <taxon>Eukaryota</taxon>
        <taxon>Metazoa</taxon>
        <taxon>Ecdysozoa</taxon>
        <taxon>Nematoda</taxon>
        <taxon>Chromadorea</taxon>
        <taxon>Rhabditida</taxon>
        <taxon>Tylenchina</taxon>
        <taxon>Panagrolaimomorpha</taxon>
        <taxon>Strongyloidoidea</taxon>
        <taxon>Strongyloididae</taxon>
        <taxon>Strongyloides</taxon>
    </lineage>
</organism>
<dbReference type="GO" id="GO:0070292">
    <property type="term" value="P:N-acylphosphatidylethanolamine metabolic process"/>
    <property type="evidence" value="ECO:0007669"/>
    <property type="project" value="TreeGrafter"/>
</dbReference>
<dbReference type="PANTHER" id="PTHR13943:SF77">
    <property type="entry name" value="LRAT DOMAIN-CONTAINING PROTEIN"/>
    <property type="match status" value="1"/>
</dbReference>
<dbReference type="InterPro" id="IPR051496">
    <property type="entry name" value="H-rev107_PLA/AT"/>
</dbReference>
<evidence type="ECO:0000313" key="7">
    <source>
        <dbReference type="WBParaSite" id="SPAL_0000559900.1"/>
    </source>
</evidence>
<dbReference type="PANTHER" id="PTHR13943">
    <property type="entry name" value="HRAS-LIKE SUPPRESSOR - RELATED"/>
    <property type="match status" value="1"/>
</dbReference>
<dbReference type="GO" id="GO:0008970">
    <property type="term" value="F:phospholipase A1 activity"/>
    <property type="evidence" value="ECO:0007669"/>
    <property type="project" value="TreeGrafter"/>
</dbReference>
<name>A0A0N5BI14_STREA</name>
<keyword evidence="2" id="KW-0808">Transferase</keyword>
<dbReference type="GO" id="GO:0005737">
    <property type="term" value="C:cytoplasm"/>
    <property type="evidence" value="ECO:0007669"/>
    <property type="project" value="TreeGrafter"/>
</dbReference>
<feature type="domain" description="LRAT" evidence="5">
    <location>
        <begin position="30"/>
        <end position="154"/>
    </location>
</feature>
<dbReference type="Pfam" id="PF04970">
    <property type="entry name" value="LRAT"/>
    <property type="match status" value="1"/>
</dbReference>
<dbReference type="AlphaFoldDB" id="A0A0N5BI14"/>
<dbReference type="GO" id="GO:0004623">
    <property type="term" value="F:phospholipase A2 activity"/>
    <property type="evidence" value="ECO:0007669"/>
    <property type="project" value="TreeGrafter"/>
</dbReference>
<dbReference type="Gene3D" id="3.90.1720.10">
    <property type="entry name" value="endopeptidase domain like (from Nostoc punctiforme)"/>
    <property type="match status" value="1"/>
</dbReference>
<evidence type="ECO:0000313" key="6">
    <source>
        <dbReference type="Proteomes" id="UP000046392"/>
    </source>
</evidence>
<evidence type="ECO:0000256" key="3">
    <source>
        <dbReference type="ARBA" id="ARBA00022801"/>
    </source>
</evidence>
<evidence type="ECO:0000256" key="2">
    <source>
        <dbReference type="ARBA" id="ARBA00022679"/>
    </source>
</evidence>
<keyword evidence="6" id="KW-1185">Reference proteome</keyword>
<dbReference type="WBParaSite" id="SPAL_0000559900.1">
    <property type="protein sequence ID" value="SPAL_0000559900.1"/>
    <property type="gene ID" value="SPAL_0000559900"/>
</dbReference>
<dbReference type="Proteomes" id="UP000046392">
    <property type="component" value="Unplaced"/>
</dbReference>
<comment type="similarity">
    <text evidence="1">Belongs to the H-rev107 family.</text>
</comment>
<evidence type="ECO:0000256" key="4">
    <source>
        <dbReference type="ARBA" id="ARBA00023098"/>
    </source>
</evidence>
<reference evidence="7" key="1">
    <citation type="submission" date="2017-02" db="UniProtKB">
        <authorList>
            <consortium name="WormBaseParasite"/>
        </authorList>
    </citation>
    <scope>IDENTIFICATION</scope>
</reference>
<keyword evidence="3" id="KW-0378">Hydrolase</keyword>
<sequence length="210" mass="23644">MNHSVVTPWTTVGNLLAKLEIGDLIEIKKCVTIGIPISNHWGVYMGYRNGIHKVGHFSSRKNVNRAIISLGNLLSGSRCDEKGASIQISNLFDVCTNYQCRINNSMDKDCKPLPAGVIYYRVLNRVGECGYGDRINNCEQFAKWARYDLSISEQENVGKVVMIGGDISLFKNRLLITLATTILGYFGIRKIGFINKTFVRGFKLYESFYK</sequence>